<keyword evidence="1" id="KW-0808">Transferase</keyword>
<reference evidence="2" key="1">
    <citation type="journal article" date="2019" name="Int. J. Syst. Evol. Microbiol.">
        <title>The Global Catalogue of Microorganisms (GCM) 10K type strain sequencing project: providing services to taxonomists for standard genome sequencing and annotation.</title>
        <authorList>
            <consortium name="The Broad Institute Genomics Platform"/>
            <consortium name="The Broad Institute Genome Sequencing Center for Infectious Disease"/>
            <person name="Wu L."/>
            <person name="Ma J."/>
        </authorList>
    </citation>
    <scope>NUCLEOTIDE SEQUENCE [LARGE SCALE GENOMIC DNA]</scope>
    <source>
        <strain evidence="2">JCM 18956</strain>
    </source>
</reference>
<dbReference type="Pfam" id="PF13489">
    <property type="entry name" value="Methyltransf_23"/>
    <property type="match status" value="1"/>
</dbReference>
<dbReference type="CDD" id="cd02440">
    <property type="entry name" value="AdoMet_MTases"/>
    <property type="match status" value="1"/>
</dbReference>
<dbReference type="GO" id="GO:0032259">
    <property type="term" value="P:methylation"/>
    <property type="evidence" value="ECO:0007669"/>
    <property type="project" value="UniProtKB-KW"/>
</dbReference>
<gene>
    <name evidence="1" type="ORF">GCM10025780_14280</name>
</gene>
<comment type="caution">
    <text evidence="1">The sequence shown here is derived from an EMBL/GenBank/DDBJ whole genome shotgun (WGS) entry which is preliminary data.</text>
</comment>
<evidence type="ECO:0000313" key="2">
    <source>
        <dbReference type="Proteomes" id="UP001501295"/>
    </source>
</evidence>
<dbReference type="Proteomes" id="UP001501295">
    <property type="component" value="Unassembled WGS sequence"/>
</dbReference>
<dbReference type="RefSeq" id="WP_345374830.1">
    <property type="nucleotide sequence ID" value="NZ_BAABLM010000002.1"/>
</dbReference>
<name>A0ABP8VSU1_9MICO</name>
<dbReference type="SUPFAM" id="SSF53335">
    <property type="entry name" value="S-adenosyl-L-methionine-dependent methyltransferases"/>
    <property type="match status" value="1"/>
</dbReference>
<dbReference type="GO" id="GO:0008168">
    <property type="term" value="F:methyltransferase activity"/>
    <property type="evidence" value="ECO:0007669"/>
    <property type="project" value="UniProtKB-KW"/>
</dbReference>
<organism evidence="1 2">
    <name type="scientific">Frondihabitans cladoniiphilus</name>
    <dbReference type="NCBI Taxonomy" id="715785"/>
    <lineage>
        <taxon>Bacteria</taxon>
        <taxon>Bacillati</taxon>
        <taxon>Actinomycetota</taxon>
        <taxon>Actinomycetes</taxon>
        <taxon>Micrococcales</taxon>
        <taxon>Microbacteriaceae</taxon>
        <taxon>Frondihabitans</taxon>
    </lineage>
</organism>
<keyword evidence="1" id="KW-0489">Methyltransferase</keyword>
<sequence length="232" mass="24080">MSLVVDWSAPREASFGSGGAEPYAHALRRNGALTLVGDGRRSTAPAAPYDLSQWMAAADVVDRSVLHGERGPVLDIGCGPGRMIRAAADLGFTALGVDVSAAAAQVARDAGLPVLAQSIFEPMPWEGLWGTLLLLDGNIGIGGDPAALLGRCRELLRDGGAVLVEVQDDPSVDDAFTAHVVDDRGGSSAGFPWAEVGRDALGRHAASAGLAVSRTWRVAERSFCRLTPAASR</sequence>
<protein>
    <submittedName>
        <fullName evidence="1">Class I SAM-dependent methyltransferase</fullName>
    </submittedName>
</protein>
<dbReference type="EMBL" id="BAABLM010000002">
    <property type="protein sequence ID" value="GAA4671583.1"/>
    <property type="molecule type" value="Genomic_DNA"/>
</dbReference>
<dbReference type="Gene3D" id="3.40.50.150">
    <property type="entry name" value="Vaccinia Virus protein VP39"/>
    <property type="match status" value="1"/>
</dbReference>
<dbReference type="InterPro" id="IPR029063">
    <property type="entry name" value="SAM-dependent_MTases_sf"/>
</dbReference>
<accession>A0ABP8VSU1</accession>
<evidence type="ECO:0000313" key="1">
    <source>
        <dbReference type="EMBL" id="GAA4671583.1"/>
    </source>
</evidence>
<proteinExistence type="predicted"/>
<keyword evidence="2" id="KW-1185">Reference proteome</keyword>